<dbReference type="InterPro" id="IPR011066">
    <property type="entry name" value="MscS_channel_C_sf"/>
</dbReference>
<gene>
    <name evidence="11" type="ORF">AXE80_13620</name>
</gene>
<dbReference type="PANTHER" id="PTHR30221">
    <property type="entry name" value="SMALL-CONDUCTANCE MECHANOSENSITIVE CHANNEL"/>
    <property type="match status" value="1"/>
</dbReference>
<keyword evidence="4 7" id="KW-0812">Transmembrane</keyword>
<feature type="domain" description="Mechanosensitive ion channel transmembrane helices 2/3" evidence="10">
    <location>
        <begin position="69"/>
        <end position="105"/>
    </location>
</feature>
<dbReference type="KEGG" id="wfu:AXE80_13620"/>
<dbReference type="PANTHER" id="PTHR30221:SF1">
    <property type="entry name" value="SMALL-CONDUCTANCE MECHANOSENSITIVE CHANNEL"/>
    <property type="match status" value="1"/>
</dbReference>
<comment type="subcellular location">
    <subcellularLocation>
        <location evidence="1">Cell membrane</location>
        <topology evidence="1">Multi-pass membrane protein</topology>
    </subcellularLocation>
</comment>
<dbReference type="Pfam" id="PF21088">
    <property type="entry name" value="MS_channel_1st"/>
    <property type="match status" value="1"/>
</dbReference>
<name>A0A1B1Y934_9FLAO</name>
<dbReference type="AlphaFoldDB" id="A0A1B1Y934"/>
<feature type="domain" description="Mechanosensitive ion channel MscS" evidence="8">
    <location>
        <begin position="108"/>
        <end position="173"/>
    </location>
</feature>
<comment type="similarity">
    <text evidence="2">Belongs to the MscS (TC 1.A.23) family.</text>
</comment>
<dbReference type="InterPro" id="IPR049278">
    <property type="entry name" value="MS_channel_C"/>
</dbReference>
<sequence length="275" mass="29988">MDVNSILETITDKGSEYITLYGFKLVSAIAIWIVGSFIINAMNNAFSKALEKSKTDDSLRPFLKSMLGVLLKVVLVITVLSTLGIEMTSFIAILGAAGLAVGMALSGTLQNFAGGVMILIFKPYKVGDYIEAQGHSGTVKEIQIFNTILKTPDNKTIIIPNGGLSNSSMVNYSTEPTRRVDFTFGIGYGDSIEQAQEVLLNILKNDARIINTPAEPFVQVSALADSSVNFAVRVWVNSADYWGVFFDTNAKVYNEFNKAGINIPFPQMDVHVHKD</sequence>
<evidence type="ECO:0000256" key="3">
    <source>
        <dbReference type="ARBA" id="ARBA00022475"/>
    </source>
</evidence>
<dbReference type="Pfam" id="PF05552">
    <property type="entry name" value="MS_channel_1st_1"/>
    <property type="match status" value="1"/>
</dbReference>
<evidence type="ECO:0000259" key="9">
    <source>
        <dbReference type="Pfam" id="PF21082"/>
    </source>
</evidence>
<dbReference type="Gene3D" id="3.30.70.100">
    <property type="match status" value="1"/>
</dbReference>
<evidence type="ECO:0000259" key="8">
    <source>
        <dbReference type="Pfam" id="PF00924"/>
    </source>
</evidence>
<dbReference type="InterPro" id="IPR008910">
    <property type="entry name" value="MSC_TM_helix"/>
</dbReference>
<organism evidence="11 12">
    <name type="scientific">Wenyingzhuangia fucanilytica</name>
    <dbReference type="NCBI Taxonomy" id="1790137"/>
    <lineage>
        <taxon>Bacteria</taxon>
        <taxon>Pseudomonadati</taxon>
        <taxon>Bacteroidota</taxon>
        <taxon>Flavobacteriia</taxon>
        <taxon>Flavobacteriales</taxon>
        <taxon>Flavobacteriaceae</taxon>
        <taxon>Wenyingzhuangia</taxon>
    </lineage>
</organism>
<dbReference type="PROSITE" id="PS01246">
    <property type="entry name" value="UPF0003"/>
    <property type="match status" value="1"/>
</dbReference>
<dbReference type="Pfam" id="PF21082">
    <property type="entry name" value="MS_channel_3rd"/>
    <property type="match status" value="1"/>
</dbReference>
<feature type="transmembrane region" description="Helical" evidence="7">
    <location>
        <begin position="62"/>
        <end position="85"/>
    </location>
</feature>
<evidence type="ECO:0000256" key="4">
    <source>
        <dbReference type="ARBA" id="ARBA00022692"/>
    </source>
</evidence>
<dbReference type="RefSeq" id="WP_068828311.1">
    <property type="nucleotide sequence ID" value="NZ_CP014224.1"/>
</dbReference>
<dbReference type="SUPFAM" id="SSF82689">
    <property type="entry name" value="Mechanosensitive channel protein MscS (YggB), C-terminal domain"/>
    <property type="match status" value="1"/>
</dbReference>
<dbReference type="SUPFAM" id="SSF82861">
    <property type="entry name" value="Mechanosensitive channel protein MscS (YggB), transmembrane region"/>
    <property type="match status" value="1"/>
</dbReference>
<evidence type="ECO:0000256" key="7">
    <source>
        <dbReference type="SAM" id="Phobius"/>
    </source>
</evidence>
<feature type="transmembrane region" description="Helical" evidence="7">
    <location>
        <begin position="20"/>
        <end position="41"/>
    </location>
</feature>
<protein>
    <submittedName>
        <fullName evidence="11">Mechanosensitive ion channel protein MscS</fullName>
    </submittedName>
</protein>
<dbReference type="Proteomes" id="UP000092967">
    <property type="component" value="Chromosome"/>
</dbReference>
<evidence type="ECO:0000313" key="11">
    <source>
        <dbReference type="EMBL" id="ANW97266.1"/>
    </source>
</evidence>
<proteinExistence type="inferred from homology"/>
<evidence type="ECO:0000259" key="10">
    <source>
        <dbReference type="Pfam" id="PF21088"/>
    </source>
</evidence>
<dbReference type="OrthoDB" id="9809206at2"/>
<dbReference type="GO" id="GO:0008381">
    <property type="term" value="F:mechanosensitive monoatomic ion channel activity"/>
    <property type="evidence" value="ECO:0007669"/>
    <property type="project" value="InterPro"/>
</dbReference>
<evidence type="ECO:0000256" key="5">
    <source>
        <dbReference type="ARBA" id="ARBA00022989"/>
    </source>
</evidence>
<dbReference type="STRING" id="1790137.AXE80_13620"/>
<dbReference type="InterPro" id="IPR045275">
    <property type="entry name" value="MscS_archaea/bacteria_type"/>
</dbReference>
<reference evidence="11 12" key="1">
    <citation type="submission" date="2016-02" db="EMBL/GenBank/DDBJ databases">
        <authorList>
            <person name="Wen L."/>
            <person name="He K."/>
            <person name="Yang H."/>
        </authorList>
    </citation>
    <scope>NUCLEOTIDE SEQUENCE [LARGE SCALE GENOMIC DNA]</scope>
    <source>
        <strain evidence="11 12">CZ1127</strain>
    </source>
</reference>
<dbReference type="InterPro" id="IPR049142">
    <property type="entry name" value="MS_channel_1st"/>
</dbReference>
<keyword evidence="5 7" id="KW-1133">Transmembrane helix</keyword>
<evidence type="ECO:0000256" key="6">
    <source>
        <dbReference type="ARBA" id="ARBA00023136"/>
    </source>
</evidence>
<evidence type="ECO:0000256" key="1">
    <source>
        <dbReference type="ARBA" id="ARBA00004651"/>
    </source>
</evidence>
<dbReference type="InterPro" id="IPR006686">
    <property type="entry name" value="MscS_channel_CS"/>
</dbReference>
<keyword evidence="12" id="KW-1185">Reference proteome</keyword>
<evidence type="ECO:0000313" key="12">
    <source>
        <dbReference type="Proteomes" id="UP000092967"/>
    </source>
</evidence>
<dbReference type="InterPro" id="IPR010920">
    <property type="entry name" value="LSM_dom_sf"/>
</dbReference>
<dbReference type="EMBL" id="CP014224">
    <property type="protein sequence ID" value="ANW97266.1"/>
    <property type="molecule type" value="Genomic_DNA"/>
</dbReference>
<dbReference type="GO" id="GO:0005886">
    <property type="term" value="C:plasma membrane"/>
    <property type="evidence" value="ECO:0007669"/>
    <property type="project" value="UniProtKB-SubCell"/>
</dbReference>
<dbReference type="Gene3D" id="1.10.287.1260">
    <property type="match status" value="1"/>
</dbReference>
<keyword evidence="3" id="KW-1003">Cell membrane</keyword>
<dbReference type="SUPFAM" id="SSF50182">
    <property type="entry name" value="Sm-like ribonucleoproteins"/>
    <property type="match status" value="1"/>
</dbReference>
<accession>A0A1B1Y934</accession>
<keyword evidence="6 7" id="KW-0472">Membrane</keyword>
<evidence type="ECO:0000256" key="2">
    <source>
        <dbReference type="ARBA" id="ARBA00008017"/>
    </source>
</evidence>
<dbReference type="InterPro" id="IPR006685">
    <property type="entry name" value="MscS_channel_2nd"/>
</dbReference>
<feature type="domain" description="Mechanosensitive ion channel MscS C-terminal" evidence="9">
    <location>
        <begin position="180"/>
        <end position="263"/>
    </location>
</feature>
<dbReference type="Gene3D" id="2.30.30.60">
    <property type="match status" value="1"/>
</dbReference>
<dbReference type="Pfam" id="PF00924">
    <property type="entry name" value="MS_channel_2nd"/>
    <property type="match status" value="1"/>
</dbReference>
<dbReference type="InterPro" id="IPR023408">
    <property type="entry name" value="MscS_beta-dom_sf"/>
</dbReference>
<dbReference type="InterPro" id="IPR011014">
    <property type="entry name" value="MscS_channel_TM-2"/>
</dbReference>
<feature type="transmembrane region" description="Helical" evidence="7">
    <location>
        <begin position="91"/>
        <end position="121"/>
    </location>
</feature>